<protein>
    <submittedName>
        <fullName evidence="10">Methyl-accepting chemotaxis protein</fullName>
    </submittedName>
</protein>
<dbReference type="PRINTS" id="PR00260">
    <property type="entry name" value="CHEMTRNSDUCR"/>
</dbReference>
<keyword evidence="3 7" id="KW-0472">Membrane</keyword>
<dbReference type="CDD" id="cd11386">
    <property type="entry name" value="MCP_signal"/>
    <property type="match status" value="1"/>
</dbReference>
<dbReference type="Pfam" id="PF00672">
    <property type="entry name" value="HAMP"/>
    <property type="match status" value="1"/>
</dbReference>
<dbReference type="PROSITE" id="PS50885">
    <property type="entry name" value="HAMP"/>
    <property type="match status" value="1"/>
</dbReference>
<comment type="caution">
    <text evidence="10">The sequence shown here is derived from an EMBL/GenBank/DDBJ whole genome shotgun (WGS) entry which is preliminary data.</text>
</comment>
<dbReference type="Gene3D" id="6.10.340.10">
    <property type="match status" value="1"/>
</dbReference>
<dbReference type="CDD" id="cd06225">
    <property type="entry name" value="HAMP"/>
    <property type="match status" value="1"/>
</dbReference>
<keyword evidence="7" id="KW-0812">Transmembrane</keyword>
<evidence type="ECO:0000259" key="8">
    <source>
        <dbReference type="PROSITE" id="PS50111"/>
    </source>
</evidence>
<sequence>MLRRVKWSNIKIGGKYMVIFSFMTIAFIISVVVTGIFIKDTSEKMEDTVTRNQVAVDAGNLVTLYHEKYLLVPEYILLSDETKLNVYLDHSQEFVSIAKRIKKNLTTNQLETFNQLIENNHKLDEYFFSTIVPKVQQINTEEFATLESEARELKNETIKLGYELKDSATKISEADLASAQSQLERLYLILILSSFGSIILSFIMIFILSRRIKRNLEEIVVQSNEIASGRLNNERLTYSGNDEIGQLSHSINEMGTSLRGMISEISTLSAEVDKQSVTLFESSEEVKLGSEQVSITIEEMAKGASSQADNAANIASKTKEFNEEIVQSNSQGERLVEFSGQVLDVAVRGDNQMKESLQQMKKINHVVSESVHQVKNLESKTQSITEIVHVIKSIADQTNLLALNASIEAARAGEAGKSFAVVATEVRKLAEEVSRSVEGIASIVFSIKEETSKIAENLNEGYGEVNKGTVQIELTGQQFADIKEKVEHMSIGIKTISESFNKVQQSSQSMSENIEHIAAVSEETAAGSEEISAAVLQQNQSLDNISVSAKMLTSMVERMNNLIKKFEL</sequence>
<dbReference type="EMBL" id="JBHLUU010000127">
    <property type="protein sequence ID" value="MFC0478179.1"/>
    <property type="molecule type" value="Genomic_DNA"/>
</dbReference>
<reference evidence="10 11" key="1">
    <citation type="submission" date="2024-09" db="EMBL/GenBank/DDBJ databases">
        <authorList>
            <person name="Sun Q."/>
            <person name="Mori K."/>
        </authorList>
    </citation>
    <scope>NUCLEOTIDE SEQUENCE [LARGE SCALE GENOMIC DNA]</scope>
    <source>
        <strain evidence="10 11">CGMCC 1.9126</strain>
    </source>
</reference>
<evidence type="ECO:0000256" key="2">
    <source>
        <dbReference type="ARBA" id="ARBA00022475"/>
    </source>
</evidence>
<dbReference type="InterPro" id="IPR003660">
    <property type="entry name" value="HAMP_dom"/>
</dbReference>
<dbReference type="RefSeq" id="WP_377059180.1">
    <property type="nucleotide sequence ID" value="NZ_JBHLUU010000127.1"/>
</dbReference>
<dbReference type="PANTHER" id="PTHR32089:SF114">
    <property type="entry name" value="METHYL-ACCEPTING CHEMOTAXIS PROTEIN MCPB"/>
    <property type="match status" value="1"/>
</dbReference>
<dbReference type="SMART" id="SM00283">
    <property type="entry name" value="MA"/>
    <property type="match status" value="1"/>
</dbReference>
<keyword evidence="4 6" id="KW-0807">Transducer</keyword>
<accession>A0ABV6KXW3</accession>
<evidence type="ECO:0000256" key="1">
    <source>
        <dbReference type="ARBA" id="ARBA00004236"/>
    </source>
</evidence>
<dbReference type="SUPFAM" id="SSF58104">
    <property type="entry name" value="Methyl-accepting chemotaxis protein (MCP) signaling domain"/>
    <property type="match status" value="1"/>
</dbReference>
<feature type="transmembrane region" description="Helical" evidence="7">
    <location>
        <begin position="16"/>
        <end position="38"/>
    </location>
</feature>
<evidence type="ECO:0000256" key="5">
    <source>
        <dbReference type="ARBA" id="ARBA00029447"/>
    </source>
</evidence>
<gene>
    <name evidence="10" type="ORF">ACFFHF_23600</name>
</gene>
<dbReference type="SMART" id="SM00304">
    <property type="entry name" value="HAMP"/>
    <property type="match status" value="1"/>
</dbReference>
<keyword evidence="7" id="KW-1133">Transmembrane helix</keyword>
<dbReference type="Gene3D" id="1.10.287.950">
    <property type="entry name" value="Methyl-accepting chemotaxis protein"/>
    <property type="match status" value="1"/>
</dbReference>
<keyword evidence="2" id="KW-1003">Cell membrane</keyword>
<comment type="similarity">
    <text evidence="5">Belongs to the methyl-accepting chemotaxis (MCP) protein family.</text>
</comment>
<evidence type="ECO:0000256" key="3">
    <source>
        <dbReference type="ARBA" id="ARBA00023136"/>
    </source>
</evidence>
<dbReference type="InterPro" id="IPR004090">
    <property type="entry name" value="Chemotax_Me-accpt_rcpt"/>
</dbReference>
<feature type="transmembrane region" description="Helical" evidence="7">
    <location>
        <begin position="186"/>
        <end position="208"/>
    </location>
</feature>
<feature type="domain" description="Methyl-accepting transducer" evidence="8">
    <location>
        <begin position="282"/>
        <end position="532"/>
    </location>
</feature>
<proteinExistence type="inferred from homology"/>
<comment type="subcellular location">
    <subcellularLocation>
        <location evidence="1">Cell membrane</location>
    </subcellularLocation>
</comment>
<evidence type="ECO:0000313" key="10">
    <source>
        <dbReference type="EMBL" id="MFC0478179.1"/>
    </source>
</evidence>
<evidence type="ECO:0000256" key="7">
    <source>
        <dbReference type="SAM" id="Phobius"/>
    </source>
</evidence>
<feature type="domain" description="HAMP" evidence="9">
    <location>
        <begin position="210"/>
        <end position="263"/>
    </location>
</feature>
<dbReference type="PANTHER" id="PTHR32089">
    <property type="entry name" value="METHYL-ACCEPTING CHEMOTAXIS PROTEIN MCPB"/>
    <property type="match status" value="1"/>
</dbReference>
<dbReference type="Pfam" id="PF00015">
    <property type="entry name" value="MCPsignal"/>
    <property type="match status" value="1"/>
</dbReference>
<keyword evidence="11" id="KW-1185">Reference proteome</keyword>
<dbReference type="PROSITE" id="PS50111">
    <property type="entry name" value="CHEMOTAXIS_TRANSDUC_2"/>
    <property type="match status" value="1"/>
</dbReference>
<evidence type="ECO:0000256" key="4">
    <source>
        <dbReference type="ARBA" id="ARBA00023224"/>
    </source>
</evidence>
<name>A0ABV6KXW3_9BACI</name>
<dbReference type="Proteomes" id="UP001589738">
    <property type="component" value="Unassembled WGS sequence"/>
</dbReference>
<evidence type="ECO:0000259" key="9">
    <source>
        <dbReference type="PROSITE" id="PS50885"/>
    </source>
</evidence>
<evidence type="ECO:0000313" key="11">
    <source>
        <dbReference type="Proteomes" id="UP001589738"/>
    </source>
</evidence>
<evidence type="ECO:0000256" key="6">
    <source>
        <dbReference type="PROSITE-ProRule" id="PRU00284"/>
    </source>
</evidence>
<dbReference type="InterPro" id="IPR004089">
    <property type="entry name" value="MCPsignal_dom"/>
</dbReference>
<organism evidence="10 11">
    <name type="scientific">Robertmurraya beringensis</name>
    <dbReference type="NCBI Taxonomy" id="641660"/>
    <lineage>
        <taxon>Bacteria</taxon>
        <taxon>Bacillati</taxon>
        <taxon>Bacillota</taxon>
        <taxon>Bacilli</taxon>
        <taxon>Bacillales</taxon>
        <taxon>Bacillaceae</taxon>
        <taxon>Robertmurraya</taxon>
    </lineage>
</organism>